<dbReference type="SUPFAM" id="SSF46785">
    <property type="entry name" value="Winged helix' DNA-binding domain"/>
    <property type="match status" value="1"/>
</dbReference>
<dbReference type="InterPro" id="IPR005119">
    <property type="entry name" value="LysR_subst-bd"/>
</dbReference>
<evidence type="ECO:0000256" key="5">
    <source>
        <dbReference type="ARBA" id="ARBA00023163"/>
    </source>
</evidence>
<dbReference type="FunFam" id="1.10.10.10:FF:000001">
    <property type="entry name" value="LysR family transcriptional regulator"/>
    <property type="match status" value="1"/>
</dbReference>
<comment type="caution">
    <text evidence="7">The sequence shown here is derived from an EMBL/GenBank/DDBJ whole genome shotgun (WGS) entry which is preliminary data.</text>
</comment>
<evidence type="ECO:0000313" key="8">
    <source>
        <dbReference type="Proteomes" id="UP000549457"/>
    </source>
</evidence>
<proteinExistence type="inferred from homology"/>
<keyword evidence="8" id="KW-1185">Reference proteome</keyword>
<reference evidence="7 8" key="1">
    <citation type="submission" date="2020-08" db="EMBL/GenBank/DDBJ databases">
        <title>Genomic Encyclopedia of Type Strains, Phase IV (KMG-IV): sequencing the most valuable type-strain genomes for metagenomic binning, comparative biology and taxonomic classification.</title>
        <authorList>
            <person name="Goeker M."/>
        </authorList>
    </citation>
    <scope>NUCLEOTIDE SEQUENCE [LARGE SCALE GENOMIC DNA]</scope>
    <source>
        <strain evidence="7 8">DSM 101730</strain>
    </source>
</reference>
<dbReference type="AlphaFoldDB" id="A0A840SFU8"/>
<feature type="domain" description="HTH lysR-type" evidence="6">
    <location>
        <begin position="3"/>
        <end position="60"/>
    </location>
</feature>
<dbReference type="GO" id="GO:0003700">
    <property type="term" value="F:DNA-binding transcription factor activity"/>
    <property type="evidence" value="ECO:0007669"/>
    <property type="project" value="InterPro"/>
</dbReference>
<gene>
    <name evidence="7" type="ORF">HNP73_000658</name>
</gene>
<evidence type="ECO:0000259" key="6">
    <source>
        <dbReference type="PROSITE" id="PS50931"/>
    </source>
</evidence>
<dbReference type="Gene3D" id="3.40.190.10">
    <property type="entry name" value="Periplasmic binding protein-like II"/>
    <property type="match status" value="2"/>
</dbReference>
<dbReference type="Gene3D" id="1.10.10.10">
    <property type="entry name" value="Winged helix-like DNA-binding domain superfamily/Winged helix DNA-binding domain"/>
    <property type="match status" value="1"/>
</dbReference>
<dbReference type="RefSeq" id="WP_184147056.1">
    <property type="nucleotide sequence ID" value="NZ_JACHFM010000001.1"/>
</dbReference>
<dbReference type="PANTHER" id="PTHR30346:SF26">
    <property type="entry name" value="HYDROGEN PEROXIDE-INDUCIBLE GENES ACTIVATOR"/>
    <property type="match status" value="1"/>
</dbReference>
<keyword evidence="4" id="KW-0010">Activator</keyword>
<dbReference type="InterPro" id="IPR000847">
    <property type="entry name" value="LysR_HTH_N"/>
</dbReference>
<evidence type="ECO:0000256" key="1">
    <source>
        <dbReference type="ARBA" id="ARBA00009437"/>
    </source>
</evidence>
<dbReference type="GO" id="GO:0003677">
    <property type="term" value="F:DNA binding"/>
    <property type="evidence" value="ECO:0007669"/>
    <property type="project" value="UniProtKB-KW"/>
</dbReference>
<name>A0A840SFU8_9RHOB</name>
<dbReference type="SUPFAM" id="SSF53850">
    <property type="entry name" value="Periplasmic binding protein-like II"/>
    <property type="match status" value="1"/>
</dbReference>
<dbReference type="PROSITE" id="PS50931">
    <property type="entry name" value="HTH_LYSR"/>
    <property type="match status" value="1"/>
</dbReference>
<keyword evidence="2" id="KW-0805">Transcription regulation</keyword>
<dbReference type="InterPro" id="IPR036388">
    <property type="entry name" value="WH-like_DNA-bd_sf"/>
</dbReference>
<dbReference type="Pfam" id="PF03466">
    <property type="entry name" value="LysR_substrate"/>
    <property type="match status" value="1"/>
</dbReference>
<dbReference type="Proteomes" id="UP000549457">
    <property type="component" value="Unassembled WGS sequence"/>
</dbReference>
<evidence type="ECO:0000313" key="7">
    <source>
        <dbReference type="EMBL" id="MBB5220737.1"/>
    </source>
</evidence>
<protein>
    <submittedName>
        <fullName evidence="7">LysR family hydrogen peroxide-inducible transcriptional activator</fullName>
    </submittedName>
</protein>
<dbReference type="CDD" id="cd08411">
    <property type="entry name" value="PBP2_OxyR"/>
    <property type="match status" value="1"/>
</dbReference>
<dbReference type="Pfam" id="PF00126">
    <property type="entry name" value="HTH_1"/>
    <property type="match status" value="1"/>
</dbReference>
<dbReference type="GO" id="GO:0032993">
    <property type="term" value="C:protein-DNA complex"/>
    <property type="evidence" value="ECO:0007669"/>
    <property type="project" value="TreeGrafter"/>
</dbReference>
<evidence type="ECO:0000256" key="3">
    <source>
        <dbReference type="ARBA" id="ARBA00023125"/>
    </source>
</evidence>
<sequence length="319" mass="34098">MSFTLRQLRSLTALAEEGHFGRAAAAVNISQPALSVQIRELEATLGARLVERGPREAVLTPTGREIVRRARRIFEEVREIEQVARWHGGLSGRLRIGVIPTVAPYLLPLALPELRARNISLDLGVREAQTERLIDEVRSGGLDAAVMALPVEAADLVAEPLFEDRFLLAGTGSRLAALGAEPAPEAMEPGQLLLLDDGHCLADQAIAACAVDRSRAPMDLRAASLSTLCRLVSEGFGVTLLPELAASAESAAAPGLALTRFAEPEPRRTIGLVRRRLSVDDGWFGELGRIFGEAGRQVIAGWTGPSHEAPSGLPVANSR</sequence>
<dbReference type="InterPro" id="IPR036390">
    <property type="entry name" value="WH_DNA-bd_sf"/>
</dbReference>
<evidence type="ECO:0000256" key="2">
    <source>
        <dbReference type="ARBA" id="ARBA00023015"/>
    </source>
</evidence>
<accession>A0A840SFU8</accession>
<comment type="similarity">
    <text evidence="1">Belongs to the LysR transcriptional regulatory family.</text>
</comment>
<dbReference type="PRINTS" id="PR00039">
    <property type="entry name" value="HTHLYSR"/>
</dbReference>
<dbReference type="PANTHER" id="PTHR30346">
    <property type="entry name" value="TRANSCRIPTIONAL DUAL REGULATOR HCAR-RELATED"/>
    <property type="match status" value="1"/>
</dbReference>
<organism evidence="7 8">
    <name type="scientific">Amaricoccus macauensis</name>
    <dbReference type="NCBI Taxonomy" id="57001"/>
    <lineage>
        <taxon>Bacteria</taxon>
        <taxon>Pseudomonadati</taxon>
        <taxon>Pseudomonadota</taxon>
        <taxon>Alphaproteobacteria</taxon>
        <taxon>Rhodobacterales</taxon>
        <taxon>Paracoccaceae</taxon>
        <taxon>Amaricoccus</taxon>
    </lineage>
</organism>
<evidence type="ECO:0000256" key="4">
    <source>
        <dbReference type="ARBA" id="ARBA00023159"/>
    </source>
</evidence>
<keyword evidence="3" id="KW-0238">DNA-binding</keyword>
<dbReference type="EMBL" id="JACHFM010000001">
    <property type="protein sequence ID" value="MBB5220737.1"/>
    <property type="molecule type" value="Genomic_DNA"/>
</dbReference>
<keyword evidence="5" id="KW-0804">Transcription</keyword>